<organism evidence="8 9">
    <name type="scientific">Enterococcus rivorum</name>
    <dbReference type="NCBI Taxonomy" id="762845"/>
    <lineage>
        <taxon>Bacteria</taxon>
        <taxon>Bacillati</taxon>
        <taxon>Bacillota</taxon>
        <taxon>Bacilli</taxon>
        <taxon>Lactobacillales</taxon>
        <taxon>Enterococcaceae</taxon>
        <taxon>Enterococcus</taxon>
    </lineage>
</organism>
<keyword evidence="4 6" id="KW-1133">Transmembrane helix</keyword>
<feature type="transmembrane region" description="Helical" evidence="6">
    <location>
        <begin position="113"/>
        <end position="138"/>
    </location>
</feature>
<dbReference type="InterPro" id="IPR003838">
    <property type="entry name" value="ABC3_permease_C"/>
</dbReference>
<evidence type="ECO:0000259" key="7">
    <source>
        <dbReference type="Pfam" id="PF02687"/>
    </source>
</evidence>
<dbReference type="EMBL" id="MIEK01000025">
    <property type="protein sequence ID" value="OEH82242.1"/>
    <property type="molecule type" value="Genomic_DNA"/>
</dbReference>
<proteinExistence type="predicted"/>
<feature type="transmembrane region" description="Helical" evidence="6">
    <location>
        <begin position="207"/>
        <end position="228"/>
    </location>
</feature>
<evidence type="ECO:0000256" key="2">
    <source>
        <dbReference type="ARBA" id="ARBA00022475"/>
    </source>
</evidence>
<dbReference type="OrthoDB" id="2182103at2"/>
<keyword evidence="9" id="KW-1185">Reference proteome</keyword>
<evidence type="ECO:0000256" key="5">
    <source>
        <dbReference type="ARBA" id="ARBA00023136"/>
    </source>
</evidence>
<comment type="subcellular location">
    <subcellularLocation>
        <location evidence="1">Cell membrane</location>
        <topology evidence="1">Multi-pass membrane protein</topology>
    </subcellularLocation>
</comment>
<evidence type="ECO:0000313" key="8">
    <source>
        <dbReference type="EMBL" id="OEH82242.1"/>
    </source>
</evidence>
<keyword evidence="5 6" id="KW-0472">Membrane</keyword>
<protein>
    <recommendedName>
        <fullName evidence="7">ABC3 transporter permease C-terminal domain-containing protein</fullName>
    </recommendedName>
</protein>
<dbReference type="AlphaFoldDB" id="A0A1E5KWL5"/>
<evidence type="ECO:0000256" key="1">
    <source>
        <dbReference type="ARBA" id="ARBA00004651"/>
    </source>
</evidence>
<evidence type="ECO:0000313" key="9">
    <source>
        <dbReference type="Proteomes" id="UP000095256"/>
    </source>
</evidence>
<feature type="domain" description="ABC3 transporter permease C-terminal" evidence="7">
    <location>
        <begin position="71"/>
        <end position="149"/>
    </location>
</feature>
<sequence length="236" mass="27648">MSNIRYALASVKYHKKLSYFISLIFFTFLTLLTGILNLIDINTHSFLQIEKISPNSDYLLYHRELLNSYYFLFAIVVAFFILSFSILTFFSIQKKKQELFKWRLMGFSTPNILKQYLLETLFLLMIGAFFSAIFIIIFQHTYEATLMSCGELFNNLTNRHYSFFSTNTIIEATPNVLVNSDNVTYFFDIDLTRLPVIMIITALQKNIFLVFLLTLIISTFSLIVFLLINKRKSENL</sequence>
<comment type="caution">
    <text evidence="8">The sequence shown here is derived from an EMBL/GenBank/DDBJ whole genome shotgun (WGS) entry which is preliminary data.</text>
</comment>
<name>A0A1E5KWL5_9ENTE</name>
<evidence type="ECO:0000256" key="4">
    <source>
        <dbReference type="ARBA" id="ARBA00022989"/>
    </source>
</evidence>
<evidence type="ECO:0000256" key="3">
    <source>
        <dbReference type="ARBA" id="ARBA00022692"/>
    </source>
</evidence>
<dbReference type="RefSeq" id="WP_069698803.1">
    <property type="nucleotide sequence ID" value="NZ_JAGGMA010000032.1"/>
</dbReference>
<dbReference type="GO" id="GO:0005886">
    <property type="term" value="C:plasma membrane"/>
    <property type="evidence" value="ECO:0007669"/>
    <property type="project" value="UniProtKB-SubCell"/>
</dbReference>
<reference evidence="8 9" key="1">
    <citation type="submission" date="2016-09" db="EMBL/GenBank/DDBJ databases">
        <authorList>
            <person name="Capua I."/>
            <person name="De Benedictis P."/>
            <person name="Joannis T."/>
            <person name="Lombin L.H."/>
            <person name="Cattoli G."/>
        </authorList>
    </citation>
    <scope>NUCLEOTIDE SEQUENCE [LARGE SCALE GENOMIC DNA]</scope>
    <source>
        <strain evidence="8 9">LMG 25899</strain>
    </source>
</reference>
<feature type="transmembrane region" description="Helical" evidence="6">
    <location>
        <begin position="20"/>
        <end position="39"/>
    </location>
</feature>
<keyword evidence="3 6" id="KW-0812">Transmembrane</keyword>
<dbReference type="Pfam" id="PF02687">
    <property type="entry name" value="FtsX"/>
    <property type="match status" value="1"/>
</dbReference>
<evidence type="ECO:0000256" key="6">
    <source>
        <dbReference type="SAM" id="Phobius"/>
    </source>
</evidence>
<gene>
    <name evidence="8" type="ORF">BCR26_13860</name>
</gene>
<accession>A0A1E5KWL5</accession>
<feature type="transmembrane region" description="Helical" evidence="6">
    <location>
        <begin position="69"/>
        <end position="92"/>
    </location>
</feature>
<keyword evidence="2" id="KW-1003">Cell membrane</keyword>
<dbReference type="Proteomes" id="UP000095256">
    <property type="component" value="Unassembled WGS sequence"/>
</dbReference>
<dbReference type="STRING" id="762845.BCR26_13860"/>